<comment type="cofactor">
    <cofactor evidence="1 16">
        <name>FAD</name>
        <dbReference type="ChEBI" id="CHEBI:57692"/>
    </cofactor>
</comment>
<feature type="active site" description="Proton donor" evidence="16">
    <location>
        <position position="264"/>
    </location>
</feature>
<dbReference type="GO" id="GO:0071555">
    <property type="term" value="P:cell wall organization"/>
    <property type="evidence" value="ECO:0007669"/>
    <property type="project" value="UniProtKB-KW"/>
</dbReference>
<evidence type="ECO:0000256" key="3">
    <source>
        <dbReference type="ARBA" id="ARBA00004496"/>
    </source>
</evidence>
<accession>A0A1E5L5B5</accession>
<keyword evidence="13 16" id="KW-0131">Cell cycle</keyword>
<reference evidence="18 19" key="1">
    <citation type="submission" date="2016-09" db="EMBL/GenBank/DDBJ databases">
        <title>Desulfuribacillus arsenicus sp. nov., an obligately anaerobic, dissimilatory arsenic- and antimonate-reducing bacterium isolated from anoxic sediments.</title>
        <authorList>
            <person name="Abin C.A."/>
            <person name="Hollibaugh J.T."/>
        </authorList>
    </citation>
    <scope>NUCLEOTIDE SEQUENCE [LARGE SCALE GENOMIC DNA]</scope>
    <source>
        <strain evidence="18 19">MLFW-2</strain>
    </source>
</reference>
<keyword evidence="7 16" id="KW-0285">Flavoprotein</keyword>
<protein>
    <recommendedName>
        <fullName evidence="16">UDP-N-acetylenolpyruvoylglucosamine reductase</fullName>
        <ecNumber evidence="16">1.3.1.98</ecNumber>
    </recommendedName>
    <alternativeName>
        <fullName evidence="16">UDP-N-acetylmuramate dehydrogenase</fullName>
    </alternativeName>
</protein>
<evidence type="ECO:0000256" key="9">
    <source>
        <dbReference type="ARBA" id="ARBA00022857"/>
    </source>
</evidence>
<comment type="caution">
    <text evidence="18">The sequence shown here is derived from an EMBL/GenBank/DDBJ whole genome shotgun (WGS) entry which is preliminary data.</text>
</comment>
<keyword evidence="11 16" id="KW-0573">Peptidoglycan synthesis</keyword>
<dbReference type="Gene3D" id="3.90.78.10">
    <property type="entry name" value="UDP-N-acetylenolpyruvoylglucosamine reductase, C-terminal domain"/>
    <property type="match status" value="1"/>
</dbReference>
<evidence type="ECO:0000256" key="11">
    <source>
        <dbReference type="ARBA" id="ARBA00022984"/>
    </source>
</evidence>
<dbReference type="SUPFAM" id="SSF56194">
    <property type="entry name" value="Uridine diphospho-N-Acetylenolpyruvylglucosamine reductase, MurB, C-terminal domain"/>
    <property type="match status" value="1"/>
</dbReference>
<dbReference type="PROSITE" id="PS51387">
    <property type="entry name" value="FAD_PCMH"/>
    <property type="match status" value="1"/>
</dbReference>
<comment type="caution">
    <text evidence="16">Lacks conserved residue(s) required for the propagation of feature annotation.</text>
</comment>
<dbReference type="Pfam" id="PF01565">
    <property type="entry name" value="FAD_binding_4"/>
    <property type="match status" value="1"/>
</dbReference>
<dbReference type="InterPro" id="IPR011601">
    <property type="entry name" value="MurB_C"/>
</dbReference>
<evidence type="ECO:0000256" key="2">
    <source>
        <dbReference type="ARBA" id="ARBA00003921"/>
    </source>
</evidence>
<evidence type="ECO:0000313" key="18">
    <source>
        <dbReference type="EMBL" id="OEH85352.1"/>
    </source>
</evidence>
<comment type="pathway">
    <text evidence="4 16">Cell wall biogenesis; peptidoglycan biosynthesis.</text>
</comment>
<feature type="active site" evidence="16">
    <location>
        <position position="336"/>
    </location>
</feature>
<comment type="similarity">
    <text evidence="16">Belongs to the MurB family.</text>
</comment>
<evidence type="ECO:0000259" key="17">
    <source>
        <dbReference type="PROSITE" id="PS51387"/>
    </source>
</evidence>
<dbReference type="GO" id="GO:0005829">
    <property type="term" value="C:cytosol"/>
    <property type="evidence" value="ECO:0007669"/>
    <property type="project" value="TreeGrafter"/>
</dbReference>
<comment type="catalytic activity">
    <reaction evidence="15 16">
        <text>UDP-N-acetyl-alpha-D-muramate + NADP(+) = UDP-N-acetyl-3-O-(1-carboxyvinyl)-alpha-D-glucosamine + NADPH + H(+)</text>
        <dbReference type="Rhea" id="RHEA:12248"/>
        <dbReference type="ChEBI" id="CHEBI:15378"/>
        <dbReference type="ChEBI" id="CHEBI:57783"/>
        <dbReference type="ChEBI" id="CHEBI:58349"/>
        <dbReference type="ChEBI" id="CHEBI:68483"/>
        <dbReference type="ChEBI" id="CHEBI:70757"/>
        <dbReference type="EC" id="1.3.1.98"/>
    </reaction>
</comment>
<evidence type="ECO:0000256" key="6">
    <source>
        <dbReference type="ARBA" id="ARBA00022618"/>
    </source>
</evidence>
<dbReference type="GO" id="GO:0009252">
    <property type="term" value="P:peptidoglycan biosynthetic process"/>
    <property type="evidence" value="ECO:0007669"/>
    <property type="project" value="UniProtKB-UniRule"/>
</dbReference>
<dbReference type="GO" id="GO:0051301">
    <property type="term" value="P:cell division"/>
    <property type="evidence" value="ECO:0007669"/>
    <property type="project" value="UniProtKB-KW"/>
</dbReference>
<keyword evidence="14 16" id="KW-0961">Cell wall biogenesis/degradation</keyword>
<keyword evidence="6 16" id="KW-0132">Cell division</keyword>
<dbReference type="InterPro" id="IPR036635">
    <property type="entry name" value="MurB_C_sf"/>
</dbReference>
<keyword evidence="9 16" id="KW-0521">NADP</keyword>
<evidence type="ECO:0000256" key="1">
    <source>
        <dbReference type="ARBA" id="ARBA00001974"/>
    </source>
</evidence>
<dbReference type="InterPro" id="IPR016167">
    <property type="entry name" value="FAD-bd_PCMH_sub1"/>
</dbReference>
<dbReference type="HAMAP" id="MF_00037">
    <property type="entry name" value="MurB"/>
    <property type="match status" value="1"/>
</dbReference>
<dbReference type="Pfam" id="PF02873">
    <property type="entry name" value="MurB_C"/>
    <property type="match status" value="1"/>
</dbReference>
<comment type="function">
    <text evidence="2 16">Cell wall formation.</text>
</comment>
<evidence type="ECO:0000256" key="13">
    <source>
        <dbReference type="ARBA" id="ARBA00023306"/>
    </source>
</evidence>
<evidence type="ECO:0000256" key="8">
    <source>
        <dbReference type="ARBA" id="ARBA00022827"/>
    </source>
</evidence>
<keyword evidence="8 16" id="KW-0274">FAD</keyword>
<keyword evidence="12 16" id="KW-0560">Oxidoreductase</keyword>
<dbReference type="EC" id="1.3.1.98" evidence="16"/>
<keyword evidence="10 16" id="KW-0133">Cell shape</keyword>
<dbReference type="PANTHER" id="PTHR21071:SF4">
    <property type="entry name" value="UDP-N-ACETYLENOLPYRUVOYLGLUCOSAMINE REDUCTASE"/>
    <property type="match status" value="1"/>
</dbReference>
<dbReference type="GO" id="GO:0008360">
    <property type="term" value="P:regulation of cell shape"/>
    <property type="evidence" value="ECO:0007669"/>
    <property type="project" value="UniProtKB-KW"/>
</dbReference>
<sequence length="342" mass="38676">MAKLTLEDLFERNVPLAEHCSYEIGGIADFFALPENVEELQILLEACQTSGVPYFLFGYGSNLLFPDNPQRGKAFISLKKMIDCQWDSTQKDQLFLSAGVPLSFLAIIGLLCNHSKLNFTHLLPGCIGSGIYINAKCYDDQMSGVIERVHYIDPFEKSPTIVTIDIESCEFAYKQSIFQGKPWIIVGADFKVSNMTESNVHRIRDLLTKYRESDSITKLYDFYQHFKMLFEFVAYEKQASAVNFIKIDEDRNAKKHFSFPSCGSVFKNNYGFGTPMGVIVDQLELKGKAYGGAMISPYHGNFIINYKDAKSEDVKYLIQLVQEKVHAAHGFVPEPEVVIVKS</sequence>
<dbReference type="GO" id="GO:0008762">
    <property type="term" value="F:UDP-N-acetylmuramate dehydrogenase activity"/>
    <property type="evidence" value="ECO:0007669"/>
    <property type="project" value="UniProtKB-UniRule"/>
</dbReference>
<evidence type="ECO:0000256" key="4">
    <source>
        <dbReference type="ARBA" id="ARBA00004752"/>
    </source>
</evidence>
<dbReference type="Proteomes" id="UP000095255">
    <property type="component" value="Unassembled WGS sequence"/>
</dbReference>
<keyword evidence="19" id="KW-1185">Reference proteome</keyword>
<dbReference type="STRING" id="1390249.BHU72_04465"/>
<dbReference type="InterPro" id="IPR016166">
    <property type="entry name" value="FAD-bd_PCMH"/>
</dbReference>
<dbReference type="Gene3D" id="3.30.465.10">
    <property type="match status" value="1"/>
</dbReference>
<gene>
    <name evidence="16" type="primary">murB</name>
    <name evidence="18" type="ORF">BHU72_04465</name>
</gene>
<dbReference type="NCBIfam" id="TIGR00179">
    <property type="entry name" value="murB"/>
    <property type="match status" value="1"/>
</dbReference>
<dbReference type="InterPro" id="IPR036318">
    <property type="entry name" value="FAD-bd_PCMH-like_sf"/>
</dbReference>
<dbReference type="GO" id="GO:0071949">
    <property type="term" value="F:FAD binding"/>
    <property type="evidence" value="ECO:0007669"/>
    <property type="project" value="InterPro"/>
</dbReference>
<dbReference type="SUPFAM" id="SSF56176">
    <property type="entry name" value="FAD-binding/transporter-associated domain-like"/>
    <property type="match status" value="1"/>
</dbReference>
<dbReference type="InterPro" id="IPR016169">
    <property type="entry name" value="FAD-bd_PCMH_sub2"/>
</dbReference>
<proteinExistence type="inferred from homology"/>
<feature type="domain" description="FAD-binding PCMH-type" evidence="17">
    <location>
        <begin position="23"/>
        <end position="195"/>
    </location>
</feature>
<dbReference type="RefSeq" id="WP_069702178.1">
    <property type="nucleotide sequence ID" value="NZ_MJAT01000022.1"/>
</dbReference>
<keyword evidence="5 16" id="KW-0963">Cytoplasm</keyword>
<dbReference type="AlphaFoldDB" id="A0A1E5L5B5"/>
<evidence type="ECO:0000256" key="14">
    <source>
        <dbReference type="ARBA" id="ARBA00023316"/>
    </source>
</evidence>
<dbReference type="InterPro" id="IPR003170">
    <property type="entry name" value="MurB"/>
</dbReference>
<evidence type="ECO:0000256" key="16">
    <source>
        <dbReference type="HAMAP-Rule" id="MF_00037"/>
    </source>
</evidence>
<name>A0A1E5L5B5_9FIRM</name>
<evidence type="ECO:0000256" key="10">
    <source>
        <dbReference type="ARBA" id="ARBA00022960"/>
    </source>
</evidence>
<dbReference type="EMBL" id="MJAT01000022">
    <property type="protein sequence ID" value="OEH85352.1"/>
    <property type="molecule type" value="Genomic_DNA"/>
</dbReference>
<evidence type="ECO:0000256" key="5">
    <source>
        <dbReference type="ARBA" id="ARBA00022490"/>
    </source>
</evidence>
<comment type="subcellular location">
    <subcellularLocation>
        <location evidence="3 16">Cytoplasm</location>
    </subcellularLocation>
</comment>
<dbReference type="InterPro" id="IPR006094">
    <property type="entry name" value="Oxid_FAD_bind_N"/>
</dbReference>
<dbReference type="Gene3D" id="3.30.43.10">
    <property type="entry name" value="Uridine Diphospho-n-acetylenolpyruvylglucosamine Reductase, domain 2"/>
    <property type="match status" value="1"/>
</dbReference>
<evidence type="ECO:0000256" key="7">
    <source>
        <dbReference type="ARBA" id="ARBA00022630"/>
    </source>
</evidence>
<evidence type="ECO:0000256" key="12">
    <source>
        <dbReference type="ARBA" id="ARBA00023002"/>
    </source>
</evidence>
<dbReference type="UniPathway" id="UPA00219"/>
<evidence type="ECO:0000256" key="15">
    <source>
        <dbReference type="ARBA" id="ARBA00048914"/>
    </source>
</evidence>
<organism evidence="18 19">
    <name type="scientific">Desulfuribacillus stibiiarsenatis</name>
    <dbReference type="NCBI Taxonomy" id="1390249"/>
    <lineage>
        <taxon>Bacteria</taxon>
        <taxon>Bacillati</taxon>
        <taxon>Bacillota</taxon>
        <taxon>Desulfuribacillia</taxon>
        <taxon>Desulfuribacillales</taxon>
        <taxon>Desulfuribacillaceae</taxon>
        <taxon>Desulfuribacillus</taxon>
    </lineage>
</organism>
<dbReference type="PANTHER" id="PTHR21071">
    <property type="entry name" value="UDP-N-ACETYLENOLPYRUVOYLGLUCOSAMINE REDUCTASE"/>
    <property type="match status" value="1"/>
</dbReference>
<evidence type="ECO:0000313" key="19">
    <source>
        <dbReference type="Proteomes" id="UP000095255"/>
    </source>
</evidence>